<feature type="domain" description="Kinesin motor" evidence="3">
    <location>
        <begin position="42"/>
        <end position="118"/>
    </location>
</feature>
<dbReference type="SUPFAM" id="SSF52540">
    <property type="entry name" value="P-loop containing nucleoside triphosphate hydrolases"/>
    <property type="match status" value="1"/>
</dbReference>
<proteinExistence type="inferred from homology"/>
<dbReference type="EMBL" id="KN654523">
    <property type="protein sequence ID" value="KHN25162.1"/>
    <property type="molecule type" value="Genomic_DNA"/>
</dbReference>
<dbReference type="GO" id="GO:0005524">
    <property type="term" value="F:ATP binding"/>
    <property type="evidence" value="ECO:0007669"/>
    <property type="project" value="InterPro"/>
</dbReference>
<protein>
    <recommendedName>
        <fullName evidence="3">Kinesin motor domain-containing protein</fullName>
    </recommendedName>
</protein>
<gene>
    <name evidence="4" type="ORF">glysoja_046641</name>
</gene>
<dbReference type="Gene3D" id="3.40.850.10">
    <property type="entry name" value="Kinesin motor domain"/>
    <property type="match status" value="1"/>
</dbReference>
<evidence type="ECO:0000313" key="4">
    <source>
        <dbReference type="EMBL" id="KHN25162.1"/>
    </source>
</evidence>
<dbReference type="InterPro" id="IPR001752">
    <property type="entry name" value="Kinesin_motor_dom"/>
</dbReference>
<evidence type="ECO:0000256" key="1">
    <source>
        <dbReference type="ARBA" id="ARBA00023175"/>
    </source>
</evidence>
<dbReference type="Proteomes" id="UP000053555">
    <property type="component" value="Unassembled WGS sequence"/>
</dbReference>
<dbReference type="AlphaFoldDB" id="A0A0B2QZS7"/>
<name>A0A0B2QZS7_GLYSO</name>
<sequence>MTPSHGHSESVYYGYGNPSPVEFGMDEEVITEPIDSSRARDSISVTIRFRPLSEIEYHRGDKIAWYADGDKIVCKEYNPATAYAFDKVFRPYTNSDEVYEVAPKPTIFMVEEILLYLT</sequence>
<comment type="similarity">
    <text evidence="2">Belongs to the TRAFAC class myosin-kinesin ATPase superfamily. Kinesin family.</text>
</comment>
<keyword evidence="1" id="KW-0505">Motor protein</keyword>
<evidence type="ECO:0000259" key="3">
    <source>
        <dbReference type="PROSITE" id="PS50067"/>
    </source>
</evidence>
<evidence type="ECO:0000256" key="2">
    <source>
        <dbReference type="PROSITE-ProRule" id="PRU00283"/>
    </source>
</evidence>
<dbReference type="InterPro" id="IPR027417">
    <property type="entry name" value="P-loop_NTPase"/>
</dbReference>
<comment type="caution">
    <text evidence="2">Lacks conserved residue(s) required for the propagation of feature annotation.</text>
</comment>
<dbReference type="InterPro" id="IPR027640">
    <property type="entry name" value="Kinesin-like_fam"/>
</dbReference>
<dbReference type="PANTHER" id="PTHR47968:SF35">
    <property type="entry name" value="KINESIN-LIKE PROTEIN KIN-7D, MITOCHONDRIAL ISOFORM X1"/>
    <property type="match status" value="1"/>
</dbReference>
<dbReference type="GO" id="GO:0007018">
    <property type="term" value="P:microtubule-based movement"/>
    <property type="evidence" value="ECO:0007669"/>
    <property type="project" value="InterPro"/>
</dbReference>
<organism evidence="4">
    <name type="scientific">Glycine soja</name>
    <name type="common">Wild soybean</name>
    <dbReference type="NCBI Taxonomy" id="3848"/>
    <lineage>
        <taxon>Eukaryota</taxon>
        <taxon>Viridiplantae</taxon>
        <taxon>Streptophyta</taxon>
        <taxon>Embryophyta</taxon>
        <taxon>Tracheophyta</taxon>
        <taxon>Spermatophyta</taxon>
        <taxon>Magnoliopsida</taxon>
        <taxon>eudicotyledons</taxon>
        <taxon>Gunneridae</taxon>
        <taxon>Pentapetalae</taxon>
        <taxon>rosids</taxon>
        <taxon>fabids</taxon>
        <taxon>Fabales</taxon>
        <taxon>Fabaceae</taxon>
        <taxon>Papilionoideae</taxon>
        <taxon>50 kb inversion clade</taxon>
        <taxon>NPAAA clade</taxon>
        <taxon>indigoferoid/millettioid clade</taxon>
        <taxon>Phaseoleae</taxon>
        <taxon>Glycine</taxon>
        <taxon>Glycine subgen. Soja</taxon>
    </lineage>
</organism>
<accession>A0A0B2QZS7</accession>
<dbReference type="PROSITE" id="PS50067">
    <property type="entry name" value="KINESIN_MOTOR_2"/>
    <property type="match status" value="1"/>
</dbReference>
<dbReference type="InterPro" id="IPR036961">
    <property type="entry name" value="Kinesin_motor_dom_sf"/>
</dbReference>
<dbReference type="PANTHER" id="PTHR47968">
    <property type="entry name" value="CENTROMERE PROTEIN E"/>
    <property type="match status" value="1"/>
</dbReference>
<dbReference type="GO" id="GO:0008017">
    <property type="term" value="F:microtubule binding"/>
    <property type="evidence" value="ECO:0007669"/>
    <property type="project" value="InterPro"/>
</dbReference>
<reference evidence="4" key="1">
    <citation type="submission" date="2014-07" db="EMBL/GenBank/DDBJ databases">
        <title>Identification of a novel salt tolerance gene in wild soybean by whole-genome sequencing.</title>
        <authorList>
            <person name="Lam H.-M."/>
            <person name="Qi X."/>
            <person name="Li M.-W."/>
            <person name="Liu X."/>
            <person name="Xie M."/>
            <person name="Ni M."/>
            <person name="Xu X."/>
        </authorList>
    </citation>
    <scope>NUCLEOTIDE SEQUENCE [LARGE SCALE GENOMIC DNA]</scope>
    <source>
        <tissue evidence="4">Root</tissue>
    </source>
</reference>
<dbReference type="GO" id="GO:0003777">
    <property type="term" value="F:microtubule motor activity"/>
    <property type="evidence" value="ECO:0007669"/>
    <property type="project" value="InterPro"/>
</dbReference>